<dbReference type="Pfam" id="PF26363">
    <property type="entry name" value="Phospholipase-like"/>
    <property type="match status" value="1"/>
</dbReference>
<reference evidence="2 3" key="1">
    <citation type="submission" date="2021-04" db="EMBL/GenBank/DDBJ databases">
        <authorList>
            <person name="Pira H."/>
            <person name="Risdian C."/>
            <person name="Wink J."/>
        </authorList>
    </citation>
    <scope>NUCLEOTIDE SEQUENCE [LARGE SCALE GENOMIC DNA]</scope>
    <source>
        <strain evidence="2 3">WHA3</strain>
    </source>
</reference>
<proteinExistence type="predicted"/>
<dbReference type="Proteomes" id="UP000722336">
    <property type="component" value="Unassembled WGS sequence"/>
</dbReference>
<dbReference type="EMBL" id="JAGSPA010000003">
    <property type="protein sequence ID" value="MBV7256963.1"/>
    <property type="molecule type" value="Genomic_DNA"/>
</dbReference>
<keyword evidence="3" id="KW-1185">Reference proteome</keyword>
<protein>
    <submittedName>
        <fullName evidence="2">DUF2974 domain-containing protein</fullName>
    </submittedName>
</protein>
<feature type="region of interest" description="Disordered" evidence="1">
    <location>
        <begin position="1"/>
        <end position="23"/>
    </location>
</feature>
<organism evidence="2 3">
    <name type="scientific">Pacificimonas pallii</name>
    <dbReference type="NCBI Taxonomy" id="2827236"/>
    <lineage>
        <taxon>Bacteria</taxon>
        <taxon>Pseudomonadati</taxon>
        <taxon>Pseudomonadota</taxon>
        <taxon>Alphaproteobacteria</taxon>
        <taxon>Sphingomonadales</taxon>
        <taxon>Sphingosinicellaceae</taxon>
        <taxon>Pacificimonas</taxon>
    </lineage>
</organism>
<comment type="caution">
    <text evidence="2">The sequence shown here is derived from an EMBL/GenBank/DDBJ whole genome shotgun (WGS) entry which is preliminary data.</text>
</comment>
<evidence type="ECO:0000313" key="2">
    <source>
        <dbReference type="EMBL" id="MBV7256963.1"/>
    </source>
</evidence>
<evidence type="ECO:0000256" key="1">
    <source>
        <dbReference type="SAM" id="MobiDB-lite"/>
    </source>
</evidence>
<gene>
    <name evidence="2" type="ORF">KCG44_09230</name>
</gene>
<accession>A0ABS6SEX3</accession>
<dbReference type="RefSeq" id="WP_218445806.1">
    <property type="nucleotide sequence ID" value="NZ_JAGSPA010000003.1"/>
</dbReference>
<feature type="compositionally biased region" description="Polar residues" evidence="1">
    <location>
        <begin position="9"/>
        <end position="23"/>
    </location>
</feature>
<name>A0ABS6SEX3_9SPHN</name>
<evidence type="ECO:0000313" key="3">
    <source>
        <dbReference type="Proteomes" id="UP000722336"/>
    </source>
</evidence>
<sequence length="444" mass="46133">MEIEGTGGSQAAAQANLSESQTELTQIERDLQKAALADDVYHYTTGDTAPPTGWDRVSASPEMLAEYGLSLQDLNPGEASGFRAELYVPNGDNIDPNAQPVLAFKGTESSSIEDWANNFGQGVGGTTDYYNRAMAVAEKVDTATGGDFEITGHSLGGGLASAAAAVTNEPAVIFNSAGLHPGTAANYLAQRGGTPGNAEDLVRGYQVEGEILTSVQEALPGLTADNAEQAVDVIQAGLGNIQRAEAVVNTAERTLENVTDALDSLPGWLRPDGLTDRLNGWEENIEAIQPFVQEAAALDRAGAFDAVLAAEGGDLRSIPTAVGDQTRLAPAGERADTLDLDATIDYLNDTIDANEGLPDRRAAQGAEIDDAIPDRLDGGGDPFEATGRAIGQLEATARVLSALYGEGNAVGAPAELGEMAARHGMDVVIAAMEAEAARREANAR</sequence>